<dbReference type="AlphaFoldDB" id="A0AA34RCD6"/>
<organism evidence="7 8">
    <name type="scientific">Chlamydia pecorum (strain ATCC VR-628 / DSM 29919 / E58)</name>
    <name type="common">Chlamydophila pecorum</name>
    <dbReference type="NCBI Taxonomy" id="331635"/>
    <lineage>
        <taxon>Bacteria</taxon>
        <taxon>Pseudomonadati</taxon>
        <taxon>Chlamydiota</taxon>
        <taxon>Chlamydiia</taxon>
        <taxon>Chlamydiales</taxon>
        <taxon>Chlamydiaceae</taxon>
        <taxon>Chlamydia/Chlamydophila group</taxon>
        <taxon>Chlamydia</taxon>
    </lineage>
</organism>
<dbReference type="GO" id="GO:0000105">
    <property type="term" value="P:L-histidine biosynthetic process"/>
    <property type="evidence" value="ECO:0007669"/>
    <property type="project" value="TreeGrafter"/>
</dbReference>
<name>A0AA34RCD6_CHLPE</name>
<evidence type="ECO:0000256" key="6">
    <source>
        <dbReference type="PIRSR" id="PIRSR600760-2"/>
    </source>
</evidence>
<keyword evidence="4" id="KW-0378">Hydrolase</keyword>
<evidence type="ECO:0000256" key="1">
    <source>
        <dbReference type="ARBA" id="ARBA00001946"/>
    </source>
</evidence>
<dbReference type="SUPFAM" id="SSF56655">
    <property type="entry name" value="Carbohydrate phosphatase"/>
    <property type="match status" value="1"/>
</dbReference>
<dbReference type="GO" id="GO:0016791">
    <property type="term" value="F:phosphatase activity"/>
    <property type="evidence" value="ECO:0007669"/>
    <property type="project" value="UniProtKB-ARBA"/>
</dbReference>
<feature type="binding site" evidence="6">
    <location>
        <position position="123"/>
    </location>
    <ligand>
        <name>Mg(2+)</name>
        <dbReference type="ChEBI" id="CHEBI:18420"/>
        <label>1</label>
        <note>catalytic</note>
    </ligand>
</feature>
<keyword evidence="3 6" id="KW-0479">Metal-binding</keyword>
<evidence type="ECO:0000256" key="2">
    <source>
        <dbReference type="ARBA" id="ARBA00009759"/>
    </source>
</evidence>
<dbReference type="InterPro" id="IPR051090">
    <property type="entry name" value="Inositol_monoP_superfamily"/>
</dbReference>
<dbReference type="CDD" id="cd01517">
    <property type="entry name" value="PAP_phosphatase"/>
    <property type="match status" value="1"/>
</dbReference>
<sequence>MWSHLPDYQSLAENVVTEIAIHLVHYQQRHSLMTVWEKPDNSFVTPADYGVQYFLKKQLRQAFPDIPFIGEEVLTLKEDAKKLPEILAFLRNFDPQVTEADLLNTLTPQQLPSSLFWLADPIDGTSGFIRKRSFAIALTLIHEGSPILAVMACPSYARNVTIYSAAKGLGLTIYRPGSTEKLPLNNKKPRAYRYCEASLAASNQQHYTTRLLGLSLPGTPQAFRTESQYKYALVAEGFADFFIRYPFVPTQARTWDHAPGAFLVEEAGGIVTDVFGEPLDYGRKDFVLDNHPIILASGSLEIHETILQVLQRDLHILPTLSSL</sequence>
<gene>
    <name evidence="7" type="ordered locus">G5S_0112</name>
</gene>
<dbReference type="KEGG" id="cpm:G5S_0112"/>
<evidence type="ECO:0000313" key="8">
    <source>
        <dbReference type="Proteomes" id="UP000008305"/>
    </source>
</evidence>
<evidence type="ECO:0000256" key="5">
    <source>
        <dbReference type="ARBA" id="ARBA00022842"/>
    </source>
</evidence>
<accession>A0AA34RCD6</accession>
<dbReference type="EMBL" id="CP002608">
    <property type="protein sequence ID" value="AEB41139.1"/>
    <property type="molecule type" value="Genomic_DNA"/>
</dbReference>
<comment type="similarity">
    <text evidence="2">Belongs to the inositol monophosphatase superfamily.</text>
</comment>
<comment type="cofactor">
    <cofactor evidence="1 6">
        <name>Mg(2+)</name>
        <dbReference type="ChEBI" id="CHEBI:18420"/>
    </cofactor>
</comment>
<dbReference type="PANTHER" id="PTHR43200">
    <property type="entry name" value="PHOSPHATASE"/>
    <property type="match status" value="1"/>
</dbReference>
<feature type="binding site" evidence="6">
    <location>
        <position position="122"/>
    </location>
    <ligand>
        <name>Mg(2+)</name>
        <dbReference type="ChEBI" id="CHEBI:18420"/>
        <label>1</label>
        <note>catalytic</note>
    </ligand>
</feature>
<dbReference type="PANTHER" id="PTHR43200:SF6">
    <property type="entry name" value="3'(2'),5'-BISPHOSPHATE NUCLEOTIDASE"/>
    <property type="match status" value="1"/>
</dbReference>
<dbReference type="Gene3D" id="3.30.540.10">
    <property type="entry name" value="Fructose-1,6-Bisphosphatase, subunit A, domain 1"/>
    <property type="match status" value="1"/>
</dbReference>
<reference evidence="7 8" key="1">
    <citation type="journal article" date="2011" name="J. Bacteriol.">
        <title>Genome sequence of the obligate intracellular animal pathogen Chlamydia pecorum E58.</title>
        <authorList>
            <person name="Mojica S."/>
            <person name="Huot Creasy H."/>
            <person name="Daugherty S."/>
            <person name="Read T.D."/>
            <person name="Kim T."/>
            <person name="Kaltenboeck B."/>
            <person name="Bavoil P."/>
            <person name="Myers G.S."/>
        </authorList>
    </citation>
    <scope>NUCLEOTIDE SEQUENCE [LARGE SCALE GENOMIC DNA]</scope>
    <source>
        <strain evidence="7 8">E58</strain>
    </source>
</reference>
<proteinExistence type="inferred from homology"/>
<dbReference type="Pfam" id="PF00459">
    <property type="entry name" value="Inositol_P"/>
    <property type="match status" value="1"/>
</dbReference>
<feature type="binding site" evidence="6">
    <location>
        <position position="120"/>
    </location>
    <ligand>
        <name>Mg(2+)</name>
        <dbReference type="ChEBI" id="CHEBI:18420"/>
        <label>1</label>
        <note>catalytic</note>
    </ligand>
</feature>
<dbReference type="Gene3D" id="3.40.190.80">
    <property type="match status" value="1"/>
</dbReference>
<keyword evidence="5 6" id="KW-0460">Magnesium</keyword>
<protein>
    <submittedName>
        <fullName evidence="7">Inositol monophosphatase family protein</fullName>
    </submittedName>
</protein>
<evidence type="ECO:0000256" key="4">
    <source>
        <dbReference type="ARBA" id="ARBA00022801"/>
    </source>
</evidence>
<feature type="binding site" evidence="6">
    <location>
        <position position="71"/>
    </location>
    <ligand>
        <name>Mg(2+)</name>
        <dbReference type="ChEBI" id="CHEBI:18420"/>
        <label>1</label>
        <note>catalytic</note>
    </ligand>
</feature>
<dbReference type="RefSeq" id="WP_013712217.1">
    <property type="nucleotide sequence ID" value="NC_015408.1"/>
</dbReference>
<evidence type="ECO:0000313" key="7">
    <source>
        <dbReference type="EMBL" id="AEB41139.1"/>
    </source>
</evidence>
<keyword evidence="8" id="KW-1185">Reference proteome</keyword>
<dbReference type="GO" id="GO:0046872">
    <property type="term" value="F:metal ion binding"/>
    <property type="evidence" value="ECO:0007669"/>
    <property type="project" value="UniProtKB-KW"/>
</dbReference>
<feature type="binding site" evidence="6">
    <location>
        <position position="256"/>
    </location>
    <ligand>
        <name>Mg(2+)</name>
        <dbReference type="ChEBI" id="CHEBI:18420"/>
        <label>1</label>
        <note>catalytic</note>
    </ligand>
</feature>
<dbReference type="Proteomes" id="UP000008305">
    <property type="component" value="Chromosome"/>
</dbReference>
<dbReference type="InterPro" id="IPR000760">
    <property type="entry name" value="Inositol_monophosphatase-like"/>
</dbReference>
<evidence type="ECO:0000256" key="3">
    <source>
        <dbReference type="ARBA" id="ARBA00022723"/>
    </source>
</evidence>